<dbReference type="EMBL" id="CM010722">
    <property type="protein sequence ID" value="RZC74387.1"/>
    <property type="molecule type" value="Genomic_DNA"/>
</dbReference>
<sequence>MLYRRGNLNLGCSWLKVWGKLLENFNRRVIVVSANMGCDHCQQRVSQLISKMNGVEDCVVDVGKGQVTMRGLISNNKKKMMKKKKKDRGIIISGSNKETIIEGLTATRISIAAARERIRRSSIDINSSLNFVTILHLSAAAIAEETS</sequence>
<evidence type="ECO:0000313" key="3">
    <source>
        <dbReference type="EMBL" id="RZC74387.1"/>
    </source>
</evidence>
<dbReference type="CDD" id="cd00371">
    <property type="entry name" value="HMA"/>
    <property type="match status" value="1"/>
</dbReference>
<keyword evidence="1" id="KW-0479">Metal-binding</keyword>
<dbReference type="AlphaFoldDB" id="A0A4Y7KNF9"/>
<feature type="domain" description="HMA" evidence="2">
    <location>
        <begin position="27"/>
        <end position="93"/>
    </location>
</feature>
<dbReference type="Proteomes" id="UP000316621">
    <property type="component" value="Chromosome 8"/>
</dbReference>
<dbReference type="SUPFAM" id="SSF55008">
    <property type="entry name" value="HMA, heavy metal-associated domain"/>
    <property type="match status" value="1"/>
</dbReference>
<organism evidence="3 4">
    <name type="scientific">Papaver somniferum</name>
    <name type="common">Opium poppy</name>
    <dbReference type="NCBI Taxonomy" id="3469"/>
    <lineage>
        <taxon>Eukaryota</taxon>
        <taxon>Viridiplantae</taxon>
        <taxon>Streptophyta</taxon>
        <taxon>Embryophyta</taxon>
        <taxon>Tracheophyta</taxon>
        <taxon>Spermatophyta</taxon>
        <taxon>Magnoliopsida</taxon>
        <taxon>Ranunculales</taxon>
        <taxon>Papaveraceae</taxon>
        <taxon>Papaveroideae</taxon>
        <taxon>Papaver</taxon>
    </lineage>
</organism>
<dbReference type="InterPro" id="IPR006121">
    <property type="entry name" value="HMA_dom"/>
</dbReference>
<dbReference type="STRING" id="3469.A0A4Y7KNF9"/>
<dbReference type="Gene3D" id="3.30.70.100">
    <property type="match status" value="1"/>
</dbReference>
<evidence type="ECO:0000259" key="2">
    <source>
        <dbReference type="PROSITE" id="PS50846"/>
    </source>
</evidence>
<dbReference type="Gramene" id="RZC74387">
    <property type="protein sequence ID" value="RZC74387"/>
    <property type="gene ID" value="C5167_049867"/>
</dbReference>
<protein>
    <recommendedName>
        <fullName evidence="2">HMA domain-containing protein</fullName>
    </recommendedName>
</protein>
<dbReference type="Pfam" id="PF00403">
    <property type="entry name" value="HMA"/>
    <property type="match status" value="1"/>
</dbReference>
<proteinExistence type="predicted"/>
<dbReference type="GO" id="GO:0046872">
    <property type="term" value="F:metal ion binding"/>
    <property type="evidence" value="ECO:0007669"/>
    <property type="project" value="UniProtKB-KW"/>
</dbReference>
<dbReference type="InterPro" id="IPR017969">
    <property type="entry name" value="Heavy-metal-associated_CS"/>
</dbReference>
<dbReference type="InterPro" id="IPR036163">
    <property type="entry name" value="HMA_dom_sf"/>
</dbReference>
<evidence type="ECO:0000256" key="1">
    <source>
        <dbReference type="ARBA" id="ARBA00022723"/>
    </source>
</evidence>
<keyword evidence="4" id="KW-1185">Reference proteome</keyword>
<name>A0A4Y7KNF9_PAPSO</name>
<dbReference type="PROSITE" id="PS01047">
    <property type="entry name" value="HMA_1"/>
    <property type="match status" value="1"/>
</dbReference>
<accession>A0A4Y7KNF9</accession>
<dbReference type="PROSITE" id="PS50846">
    <property type="entry name" value="HMA_2"/>
    <property type="match status" value="1"/>
</dbReference>
<gene>
    <name evidence="3" type="ORF">C5167_049867</name>
</gene>
<reference evidence="3 4" key="1">
    <citation type="journal article" date="2018" name="Science">
        <title>The opium poppy genome and morphinan production.</title>
        <authorList>
            <person name="Guo L."/>
            <person name="Winzer T."/>
            <person name="Yang X."/>
            <person name="Li Y."/>
            <person name="Ning Z."/>
            <person name="He Z."/>
            <person name="Teodor R."/>
            <person name="Lu Y."/>
            <person name="Bowser T.A."/>
            <person name="Graham I.A."/>
            <person name="Ye K."/>
        </authorList>
    </citation>
    <scope>NUCLEOTIDE SEQUENCE [LARGE SCALE GENOMIC DNA]</scope>
    <source>
        <strain evidence="4">cv. HN1</strain>
        <tissue evidence="3">Leaves</tissue>
    </source>
</reference>
<evidence type="ECO:0000313" key="4">
    <source>
        <dbReference type="Proteomes" id="UP000316621"/>
    </source>
</evidence>